<evidence type="ECO:0000256" key="1">
    <source>
        <dbReference type="SAM" id="MobiDB-lite"/>
    </source>
</evidence>
<dbReference type="PANTHER" id="PTHR42749:SF8">
    <property type="entry name" value="HSP70 FAMILY PROTEIN (AFU_ORTHOLOGUE AFUA_3G13740)"/>
    <property type="match status" value="1"/>
</dbReference>
<reference evidence="2 3" key="1">
    <citation type="journal article" date="2024" name="IMA Fungus">
        <title>Apiospora arundinis, a panoply of carbohydrate-active enzymes and secondary metabolites.</title>
        <authorList>
            <person name="Sorensen T."/>
            <person name="Petersen C."/>
            <person name="Muurmann A.T."/>
            <person name="Christiansen J.V."/>
            <person name="Brundto M.L."/>
            <person name="Overgaard C.K."/>
            <person name="Boysen A.T."/>
            <person name="Wollenberg R.D."/>
            <person name="Larsen T.O."/>
            <person name="Sorensen J.L."/>
            <person name="Nielsen K.L."/>
            <person name="Sondergaard T.E."/>
        </authorList>
    </citation>
    <scope>NUCLEOTIDE SEQUENCE [LARGE SCALE GENOMIC DNA]</scope>
    <source>
        <strain evidence="2 3">AAU 773</strain>
    </source>
</reference>
<dbReference type="InterPro" id="IPR043129">
    <property type="entry name" value="ATPase_NBD"/>
</dbReference>
<dbReference type="SUPFAM" id="SSF53067">
    <property type="entry name" value="Actin-like ATPase domain"/>
    <property type="match status" value="1"/>
</dbReference>
<keyword evidence="3" id="KW-1185">Reference proteome</keyword>
<feature type="compositionally biased region" description="Polar residues" evidence="1">
    <location>
        <begin position="53"/>
        <end position="67"/>
    </location>
</feature>
<accession>A0ABR2JI25</accession>
<proteinExistence type="predicted"/>
<comment type="caution">
    <text evidence="2">The sequence shown here is derived from an EMBL/GenBank/DDBJ whole genome shotgun (WGS) entry which is preliminary data.</text>
</comment>
<sequence length="722" mass="81296">MTEWSPFADYPVSHAGSFFSSPRVSRSDSVSVASSRLSNAESRSSSKRRAGDTSYNPTPKRQSTSRPVRSVESSRMSNSSSGLFCTPFPSPSLEQSTPIAGPSRPPPSIPNFSDLRRSSTVSSLSITPQLSLHAPSSALIRPDSRQSSQSLGTRSRLILAFDFGTGYSSASYFLVEPGHEEATSILGKIKTISDYPGYAHNRNAPMSRHVPSELIYSLGGPPVRRTRQSYARLAEENDLSAGATYADDPFGDRDEWDVSQTSFVSLDGPPNRNERYRWGYDALQAWIEATTLEFRKFKLLLQDTPETEGVREKLNRDLKTLAARGTVKKPTDLIIDFLTPFIAHVKKILEEEGVYAKTDKEIVMCIPTIWSQRACRTMHVALAKAFTSVGVEGVHVGNKSIKNLFIVSEPEAAAEVVLWGELDIRPNQRLVFVDAGAGTVDLITYLVDNNMPLRLKEEGAPPSGGMCGSGFLNEEFQAYMVSRLKKHRMLHDKDDAWHQRKASEITWNHFEFHLKRYLNIYEENPLRNHNMRTDGLPDDRANGFATDHVRIPYDDIKRIFLGCFHKIWDLVQGQLEACKNRGRQANTLDPGSHEATVSIGAVLRAFNKELGPQRFARSSLGFLRHLPHDVYLSKHQPYDHADAYERPRPAPITKEPYVRNTIEWFIKKDQIVPKDFTMNPIRMVHFIARCEDPKLVVWEAIYISDSAKDSHYKITHARNKGK</sequence>
<name>A0ABR2JI25_9PEZI</name>
<dbReference type="Gene3D" id="3.30.420.40">
    <property type="match status" value="1"/>
</dbReference>
<feature type="compositionally biased region" description="Low complexity" evidence="1">
    <location>
        <begin position="70"/>
        <end position="81"/>
    </location>
</feature>
<dbReference type="CDD" id="cd10170">
    <property type="entry name" value="ASKHA_NBD_HSP70"/>
    <property type="match status" value="1"/>
</dbReference>
<protein>
    <submittedName>
        <fullName evidence="2">Hsp70 family protein</fullName>
    </submittedName>
</protein>
<gene>
    <name evidence="2" type="ORF">PGQ11_001886</name>
</gene>
<dbReference type="EMBL" id="JAPCWZ010000002">
    <property type="protein sequence ID" value="KAK8876940.1"/>
    <property type="molecule type" value="Genomic_DNA"/>
</dbReference>
<evidence type="ECO:0000313" key="2">
    <source>
        <dbReference type="EMBL" id="KAK8876940.1"/>
    </source>
</evidence>
<dbReference type="PANTHER" id="PTHR42749">
    <property type="entry name" value="CELL SHAPE-DETERMINING PROTEIN MREB"/>
    <property type="match status" value="1"/>
</dbReference>
<evidence type="ECO:0000313" key="3">
    <source>
        <dbReference type="Proteomes" id="UP001390339"/>
    </source>
</evidence>
<feature type="region of interest" description="Disordered" evidence="1">
    <location>
        <begin position="1"/>
        <end position="116"/>
    </location>
</feature>
<organism evidence="2 3">
    <name type="scientific">Apiospora arundinis</name>
    <dbReference type="NCBI Taxonomy" id="335852"/>
    <lineage>
        <taxon>Eukaryota</taxon>
        <taxon>Fungi</taxon>
        <taxon>Dikarya</taxon>
        <taxon>Ascomycota</taxon>
        <taxon>Pezizomycotina</taxon>
        <taxon>Sordariomycetes</taxon>
        <taxon>Xylariomycetidae</taxon>
        <taxon>Amphisphaeriales</taxon>
        <taxon>Apiosporaceae</taxon>
        <taxon>Apiospora</taxon>
    </lineage>
</organism>
<feature type="compositionally biased region" description="Low complexity" evidence="1">
    <location>
        <begin position="17"/>
        <end position="43"/>
    </location>
</feature>
<dbReference type="Proteomes" id="UP001390339">
    <property type="component" value="Unassembled WGS sequence"/>
</dbReference>